<gene>
    <name evidence="5" type="ORF">RsTaC01_1111</name>
</gene>
<dbReference type="NCBIfam" id="NF004051">
    <property type="entry name" value="PRK05571.1"/>
    <property type="match status" value="1"/>
</dbReference>
<dbReference type="KEGG" id="ptrh:RsTaC01_1111"/>
<dbReference type="SUPFAM" id="SSF89623">
    <property type="entry name" value="Ribose/Galactose isomerase RpiB/AlsB"/>
    <property type="match status" value="1"/>
</dbReference>
<dbReference type="InterPro" id="IPR004785">
    <property type="entry name" value="RpiB"/>
</dbReference>
<dbReference type="InterPro" id="IPR003500">
    <property type="entry name" value="RpiB_LacA_LacB"/>
</dbReference>
<feature type="binding site" evidence="4">
    <location>
        <begin position="71"/>
        <end position="75"/>
    </location>
    <ligand>
        <name>D-ribulose 5-phosphate</name>
        <dbReference type="ChEBI" id="CHEBI:58121"/>
    </ligand>
</feature>
<feature type="binding site" evidence="4">
    <location>
        <position position="137"/>
    </location>
    <ligand>
        <name>D-ribulose 5-phosphate</name>
        <dbReference type="ChEBI" id="CHEBI:58121"/>
    </ligand>
</feature>
<feature type="binding site" evidence="4">
    <location>
        <position position="114"/>
    </location>
    <ligand>
        <name>D-ribulose 5-phosphate</name>
        <dbReference type="ChEBI" id="CHEBI:58121"/>
    </ligand>
</feature>
<keyword evidence="2 5" id="KW-0413">Isomerase</keyword>
<dbReference type="GO" id="GO:0019316">
    <property type="term" value="P:D-allose catabolic process"/>
    <property type="evidence" value="ECO:0007669"/>
    <property type="project" value="TreeGrafter"/>
</dbReference>
<evidence type="ECO:0000256" key="3">
    <source>
        <dbReference type="PIRSR" id="PIRSR005384-1"/>
    </source>
</evidence>
<comment type="similarity">
    <text evidence="1">Belongs to the LacAB/RpiB family.</text>
</comment>
<name>A0AA48I0G8_9FIRM</name>
<reference evidence="5" key="1">
    <citation type="journal article" date="2023" name="ISME J.">
        <title>Emergence of putative energy parasites within Clostridia revealed by genome analysis of a novel endosymbiotic clade.</title>
        <authorList>
            <person name="Takahashi K."/>
            <person name="Kuwahara H."/>
            <person name="Horikawa Y."/>
            <person name="Izawa K."/>
            <person name="Kato D."/>
            <person name="Inagaki T."/>
            <person name="Yuki M."/>
            <person name="Ohkuma M."/>
            <person name="Hongoh Y."/>
        </authorList>
    </citation>
    <scope>NUCLEOTIDE SEQUENCE</scope>
    <source>
        <strain evidence="5">RsTa-C01</strain>
    </source>
</reference>
<dbReference type="PANTHER" id="PTHR30345">
    <property type="entry name" value="RIBOSE-5-PHOSPHATE ISOMERASE B"/>
    <property type="match status" value="1"/>
</dbReference>
<evidence type="ECO:0000313" key="5">
    <source>
        <dbReference type="EMBL" id="BED93141.1"/>
    </source>
</evidence>
<feature type="binding site" evidence="4">
    <location>
        <position position="141"/>
    </location>
    <ligand>
        <name>D-ribulose 5-phosphate</name>
        <dbReference type="ChEBI" id="CHEBI:58121"/>
    </ligand>
</feature>
<dbReference type="Pfam" id="PF02502">
    <property type="entry name" value="LacAB_rpiB"/>
    <property type="match status" value="1"/>
</dbReference>
<dbReference type="PIRSF" id="PIRSF005384">
    <property type="entry name" value="RpiB_LacA_B"/>
    <property type="match status" value="1"/>
</dbReference>
<dbReference type="Gene3D" id="3.40.1400.10">
    <property type="entry name" value="Sugar-phosphate isomerase, RpiB/LacA/LacB"/>
    <property type="match status" value="1"/>
</dbReference>
<dbReference type="EMBL" id="AP027925">
    <property type="protein sequence ID" value="BED93141.1"/>
    <property type="molecule type" value="Genomic_DNA"/>
</dbReference>
<organism evidence="5">
    <name type="scientific">Candidatus Paraimprobicoccus trichonymphae</name>
    <dbReference type="NCBI Taxonomy" id="3033793"/>
    <lineage>
        <taxon>Bacteria</taxon>
        <taxon>Bacillati</taxon>
        <taxon>Bacillota</taxon>
        <taxon>Clostridia</taxon>
        <taxon>Candidatus Paraimprobicoccus</taxon>
    </lineage>
</organism>
<dbReference type="GO" id="GO:0009052">
    <property type="term" value="P:pentose-phosphate shunt, non-oxidative branch"/>
    <property type="evidence" value="ECO:0007669"/>
    <property type="project" value="TreeGrafter"/>
</dbReference>
<feature type="active site" description="Proton acceptor" evidence="3">
    <location>
        <position position="70"/>
    </location>
</feature>
<dbReference type="InterPro" id="IPR036569">
    <property type="entry name" value="RpiB_LacA_LacB_sf"/>
</dbReference>
<sequence>MNEFKKILYIGSDHAGFNLKEKLKIHFDIKLINFEDVGIYNKFDFDYPIIAEILTKKILEHKRNLGILICGTGIGMCISANKIKKVRAAVCFDEDYSELARKHNNINVLCLGARFISSELAIKIVEVFLNTKFDGGRHSKRLKLISKMENKHI</sequence>
<dbReference type="NCBIfam" id="TIGR01120">
    <property type="entry name" value="rpiB"/>
    <property type="match status" value="1"/>
</dbReference>
<evidence type="ECO:0000256" key="4">
    <source>
        <dbReference type="PIRSR" id="PIRSR005384-2"/>
    </source>
</evidence>
<accession>A0AA48I0G8</accession>
<evidence type="ECO:0000256" key="1">
    <source>
        <dbReference type="ARBA" id="ARBA00008754"/>
    </source>
</evidence>
<evidence type="ECO:0000256" key="2">
    <source>
        <dbReference type="ARBA" id="ARBA00023235"/>
    </source>
</evidence>
<feature type="binding site" evidence="4">
    <location>
        <begin position="13"/>
        <end position="14"/>
    </location>
    <ligand>
        <name>D-ribulose 5-phosphate</name>
        <dbReference type="ChEBI" id="CHEBI:58121"/>
    </ligand>
</feature>
<dbReference type="AlphaFoldDB" id="A0AA48I0G8"/>
<feature type="active site" description="Proton donor" evidence="3">
    <location>
        <position position="103"/>
    </location>
</feature>
<feature type="binding site" evidence="4">
    <location>
        <position position="104"/>
    </location>
    <ligand>
        <name>D-ribulose 5-phosphate</name>
        <dbReference type="ChEBI" id="CHEBI:58121"/>
    </ligand>
</feature>
<dbReference type="NCBIfam" id="TIGR00689">
    <property type="entry name" value="rpiB_lacA_lacB"/>
    <property type="match status" value="1"/>
</dbReference>
<dbReference type="Proteomes" id="UP001335720">
    <property type="component" value="Chromosome"/>
</dbReference>
<dbReference type="GO" id="GO:0004751">
    <property type="term" value="F:ribose-5-phosphate isomerase activity"/>
    <property type="evidence" value="ECO:0007669"/>
    <property type="project" value="TreeGrafter"/>
</dbReference>
<protein>
    <submittedName>
        <fullName evidence="5">Ribose 5-phosphate isomerase B</fullName>
    </submittedName>
</protein>
<proteinExistence type="inferred from homology"/>
<dbReference type="PANTHER" id="PTHR30345:SF0">
    <property type="entry name" value="DNA DAMAGE-REPAIR_TOLERATION PROTEIN DRT102"/>
    <property type="match status" value="1"/>
</dbReference>